<feature type="signal peptide" evidence="1">
    <location>
        <begin position="1"/>
        <end position="26"/>
    </location>
</feature>
<proteinExistence type="predicted"/>
<organism evidence="2">
    <name type="scientific">Tityus obscurus</name>
    <name type="common">Amazonian scorpion</name>
    <name type="synonym">Tityus cambridgei</name>
    <dbReference type="NCBI Taxonomy" id="1221240"/>
    <lineage>
        <taxon>Eukaryota</taxon>
        <taxon>Metazoa</taxon>
        <taxon>Ecdysozoa</taxon>
        <taxon>Arthropoda</taxon>
        <taxon>Chelicerata</taxon>
        <taxon>Arachnida</taxon>
        <taxon>Scorpiones</taxon>
        <taxon>Buthida</taxon>
        <taxon>Buthoidea</taxon>
        <taxon>Buthidae</taxon>
        <taxon>Tityus</taxon>
    </lineage>
</organism>
<dbReference type="AlphaFoldDB" id="A0A1E1WVU5"/>
<dbReference type="EMBL" id="GEMQ01000081">
    <property type="protein sequence ID" value="JAT91108.1"/>
    <property type="molecule type" value="Transcribed_RNA"/>
</dbReference>
<protein>
    <submittedName>
        <fullName evidence="2">Putative potassium channel toxin</fullName>
    </submittedName>
</protein>
<evidence type="ECO:0000313" key="2">
    <source>
        <dbReference type="EMBL" id="JAT91108.1"/>
    </source>
</evidence>
<name>A0A1E1WVU5_TITOB</name>
<sequence length="63" mass="6863">MHFSGVAFILISMVLINSIFETTAEAGDGPKSDCKPDLCEKACKEEKGKPMDFCKGDTCKCKD</sequence>
<evidence type="ECO:0000256" key="1">
    <source>
        <dbReference type="SAM" id="SignalP"/>
    </source>
</evidence>
<keyword evidence="2" id="KW-0813">Transport</keyword>
<accession>A0A1E1WVU5</accession>
<keyword evidence="2" id="KW-0406">Ion transport</keyword>
<keyword evidence="1" id="KW-0732">Signal</keyword>
<feature type="chain" id="PRO_5009115626" evidence="1">
    <location>
        <begin position="27"/>
        <end position="63"/>
    </location>
</feature>
<reference evidence="2" key="1">
    <citation type="submission" date="2015-08" db="EMBL/GenBank/DDBJ databases">
        <title>Proteomic endorsed transcriptomic profile of the venom gland from Tityus obscurus.</title>
        <authorList>
            <person name="Oliveira U.C."/>
            <person name="Nishiyama M.Y.Jr."/>
            <person name="Santos M.B."/>
            <person name="Silva A.P."/>
            <person name="Chalkidis H.M."/>
            <person name="Imberg A.S."/>
            <person name="Candido D.M."/>
            <person name="Yamanouye N."/>
            <person name="Dorce V.A."/>
            <person name="Junqueira-de-Azevedo I.L."/>
        </authorList>
    </citation>
    <scope>NUCLEOTIDE SEQUENCE</scope>
    <source>
        <tissue evidence="2">Telson</tissue>
    </source>
</reference>
<dbReference type="GO" id="GO:0034220">
    <property type="term" value="P:monoatomic ion transmembrane transport"/>
    <property type="evidence" value="ECO:0007669"/>
    <property type="project" value="UniProtKB-KW"/>
</dbReference>
<keyword evidence="2" id="KW-0407">Ion channel</keyword>